<evidence type="ECO:0008006" key="5">
    <source>
        <dbReference type="Google" id="ProtNLM"/>
    </source>
</evidence>
<evidence type="ECO:0000313" key="4">
    <source>
        <dbReference type="Proteomes" id="UP000437562"/>
    </source>
</evidence>
<proteinExistence type="predicted"/>
<dbReference type="EMBL" id="MRWU01000021">
    <property type="protein sequence ID" value="OSX90079.1"/>
    <property type="molecule type" value="Genomic_DNA"/>
</dbReference>
<dbReference type="Proteomes" id="UP000437562">
    <property type="component" value="Unassembled WGS sequence"/>
</dbReference>
<reference evidence="2 4" key="2">
    <citation type="submission" date="2019-10" db="EMBL/GenBank/DDBJ databases">
        <authorList>
            <person name="Karimi E."/>
        </authorList>
    </citation>
    <scope>NUCLEOTIDE SEQUENCE [LARGE SCALE GENOMIC DNA]</scope>
    <source>
        <strain evidence="2">Bacillus sp. 71</strain>
    </source>
</reference>
<reference evidence="1 3" key="1">
    <citation type="submission" date="2016-12" db="EMBL/GenBank/DDBJ databases">
        <title>Genome Sequences of Twelve Sporeforming Bacillus Species Isolated from Foods.</title>
        <authorList>
            <person name="De Jong A."/>
            <person name="Holsappel S."/>
            <person name="Kuipers O.P."/>
        </authorList>
    </citation>
    <scope>NUCLEOTIDE SEQUENCE [LARGE SCALE GENOMIC DNA]</scope>
    <source>
        <strain evidence="1 3">S3E15</strain>
    </source>
</reference>
<name>A0A1X6PNY8_BACMY</name>
<sequence>MIDHFHLLQSFCTRTEVKELPKTGSSVGIDMGLKDFAILANGTTYKKPKFFRTLEKN</sequence>
<evidence type="ECO:0000313" key="2">
    <source>
        <dbReference type="EMBL" id="VXC61385.1"/>
    </source>
</evidence>
<dbReference type="AlphaFoldDB" id="A0A1X6PNY8"/>
<dbReference type="EMBL" id="CABWMC010000029">
    <property type="protein sequence ID" value="VXC61385.1"/>
    <property type="molecule type" value="Genomic_DNA"/>
</dbReference>
<accession>A0A654A1Q2</accession>
<evidence type="ECO:0000313" key="3">
    <source>
        <dbReference type="Proteomes" id="UP000194131"/>
    </source>
</evidence>
<organism evidence="2 4">
    <name type="scientific">Bacillus mycoides</name>
    <dbReference type="NCBI Taxonomy" id="1405"/>
    <lineage>
        <taxon>Bacteria</taxon>
        <taxon>Bacillati</taxon>
        <taxon>Bacillota</taxon>
        <taxon>Bacilli</taxon>
        <taxon>Bacillales</taxon>
        <taxon>Bacillaceae</taxon>
        <taxon>Bacillus</taxon>
        <taxon>Bacillus cereus group</taxon>
    </lineage>
</organism>
<dbReference type="Proteomes" id="UP000194131">
    <property type="component" value="Unassembled WGS sequence"/>
</dbReference>
<gene>
    <name evidence="2" type="ORF">BACI71_40416</name>
    <name evidence="1" type="ORF">S3E15_02715</name>
</gene>
<evidence type="ECO:0000313" key="1">
    <source>
        <dbReference type="EMBL" id="OSX90079.1"/>
    </source>
</evidence>
<protein>
    <recommendedName>
        <fullName evidence="5">Transposase</fullName>
    </recommendedName>
</protein>
<accession>A0A1X6PNY8</accession>